<reference evidence="3" key="1">
    <citation type="journal article" date="2014" name="Proc. Natl. Acad. Sci. U.S.A.">
        <title>Baculovirus resistance in codling moth is virus isolate-dependent and the consequence of a mutation in viral gene pe38.</title>
        <authorList>
            <person name="Gebhardt M.M."/>
            <person name="Eberle K.E."/>
            <person name="Radtke P."/>
            <person name="Jehle J.A."/>
        </authorList>
    </citation>
    <scope>NUCLEOTIDE SEQUENCE</scope>
    <source>
        <strain evidence="3">CpGV-I07</strain>
    </source>
</reference>
<sequence>MFIAHQSPYKILPHVLAISHYLKMTTSTRINNLQAGGNAKMSDRMFLSGESPDQFVHRMSRLLTNNHPTKSDAVAHLLSSISLIPSSSLCHHFNTGDGIPSACCLFVFSKDHNVDAKFEEVTRIARVAIKGTGVGIGADALKNKSVTRAPGELRNTYVDFCKSLNHLINLSVTVRQSRVAVYVSLHNTTAYESLFLRQTGNIQTENIFYGIMVPDLFVRKQKEGGVWHFFDNDAQVDGKSLNDCYGEEYERLYEEMVCRGIQIKSVNVWELWGEIVNCLATNGYPYIVWRDTVNKYNNQQALGVLKTLNLCAEVCQHATDSTVDTNTSLCTLMTLNVAAFCEDYTQHWHLIYDDLRQCQIPEQCIPPLGENKILDHCFYGGYMSTFVLNCVLGESKRREIGVSPTGLFDALHIMYGAAATYEYAMDDYSARVAEYIYLGCVVGSVVYNRLYGVECVNFRASRFSEGVFQFDLRGVTPSLTLQWACIRPHAMRGMANSMLTTQAPTATTSQITNVTESVQYPLPGRITTKNSETGRFADLPFYAHFTNQPPSRHPHVSPLRQIKVFANTAPYVDQSQSTIIYCEPKNDEISKVLVYTHKAQLKTGVYYLTYISPTRYIQLGNGDEEQEYYEQVKRARSKFGGCDGCTL</sequence>
<dbReference type="PRINTS" id="PR01183">
    <property type="entry name" value="RIBORDTASEM1"/>
</dbReference>
<dbReference type="SUPFAM" id="SSF51998">
    <property type="entry name" value="PFL-like glycyl radical enzymes"/>
    <property type="match status" value="1"/>
</dbReference>
<organism evidence="3">
    <name type="scientific">Cydia pomonella granulosis virus</name>
    <name type="common">CpGV</name>
    <name type="synonym">Cydia pomonella granulovirus</name>
    <dbReference type="NCBI Taxonomy" id="28289"/>
    <lineage>
        <taxon>Viruses</taxon>
        <taxon>Viruses incertae sedis</taxon>
        <taxon>Naldaviricetes</taxon>
        <taxon>Lefavirales</taxon>
        <taxon>Baculoviridae</taxon>
        <taxon>Betabaculovirus</taxon>
        <taxon>Betabaculovirus cypomonellae</taxon>
    </lineage>
</organism>
<dbReference type="GO" id="GO:0004748">
    <property type="term" value="F:ribonucleoside-diphosphate reductase activity, thioredoxin disulfide as acceptor"/>
    <property type="evidence" value="ECO:0007669"/>
    <property type="project" value="TreeGrafter"/>
</dbReference>
<evidence type="ECO:0000256" key="1">
    <source>
        <dbReference type="ARBA" id="ARBA00010406"/>
    </source>
</evidence>
<dbReference type="Pfam" id="PF02867">
    <property type="entry name" value="Ribonuc_red_lgC"/>
    <property type="match status" value="2"/>
</dbReference>
<dbReference type="GO" id="GO:0009263">
    <property type="term" value="P:deoxyribonucleotide biosynthetic process"/>
    <property type="evidence" value="ECO:0007669"/>
    <property type="project" value="TreeGrafter"/>
</dbReference>
<evidence type="ECO:0000313" key="3">
    <source>
        <dbReference type="EMBL" id="AIU36911.1"/>
    </source>
</evidence>
<gene>
    <name evidence="3" type="primary">orf127</name>
</gene>
<dbReference type="PANTHER" id="PTHR11573">
    <property type="entry name" value="RIBONUCLEOSIDE-DIPHOSPHATE REDUCTASE LARGE CHAIN"/>
    <property type="match status" value="1"/>
</dbReference>
<dbReference type="Gene3D" id="3.20.70.20">
    <property type="match status" value="1"/>
</dbReference>
<proteinExistence type="inferred from homology"/>
<name>A0A097P176_GVCP</name>
<dbReference type="GO" id="GO:0005524">
    <property type="term" value="F:ATP binding"/>
    <property type="evidence" value="ECO:0007669"/>
    <property type="project" value="TreeGrafter"/>
</dbReference>
<accession>A0A097P176</accession>
<organismHost>
    <name type="scientific">Cydia pomonella</name>
    <name type="common">Codling moth</name>
    <dbReference type="NCBI Taxonomy" id="82600"/>
</organismHost>
<evidence type="ECO:0000259" key="2">
    <source>
        <dbReference type="Pfam" id="PF02867"/>
    </source>
</evidence>
<dbReference type="InterPro" id="IPR000788">
    <property type="entry name" value="RNR_lg_C"/>
</dbReference>
<reference evidence="3" key="2">
    <citation type="submission" date="2014-07" db="EMBL/GenBank/DDBJ databases">
        <title>Comparative genomics of CpGV: Evolution of a crop protection agent.</title>
        <authorList>
            <person name="Radtke P.C."/>
            <person name="Jehle J.A."/>
        </authorList>
    </citation>
    <scope>NUCLEOTIDE SEQUENCE</scope>
    <source>
        <strain evidence="3">CpGV-I07</strain>
    </source>
</reference>
<feature type="domain" description="Ribonucleotide reductase large subunit C-terminal" evidence="2">
    <location>
        <begin position="101"/>
        <end position="537"/>
    </location>
</feature>
<feature type="domain" description="Ribonucleotide reductase large subunit C-terminal" evidence="2">
    <location>
        <begin position="556"/>
        <end position="607"/>
    </location>
</feature>
<comment type="similarity">
    <text evidence="1">Belongs to the ribonucleoside diphosphate reductase large chain family.</text>
</comment>
<protein>
    <submittedName>
        <fullName evidence="3">ORF127 rr1</fullName>
    </submittedName>
</protein>
<dbReference type="EMBL" id="KM217574">
    <property type="protein sequence ID" value="AIU36911.1"/>
    <property type="molecule type" value="Genomic_DNA"/>
</dbReference>
<dbReference type="InterPro" id="IPR039718">
    <property type="entry name" value="Rrm1"/>
</dbReference>
<dbReference type="PANTHER" id="PTHR11573:SF6">
    <property type="entry name" value="RIBONUCLEOSIDE-DIPHOSPHATE REDUCTASE LARGE SUBUNIT"/>
    <property type="match status" value="1"/>
</dbReference>